<proteinExistence type="predicted"/>
<dbReference type="InterPro" id="IPR046345">
    <property type="entry name" value="TraB_PrgY-like"/>
</dbReference>
<gene>
    <name evidence="1" type="ORF">Ctob_010775</name>
</gene>
<reference evidence="2" key="1">
    <citation type="journal article" date="2015" name="PLoS Genet.">
        <title>Genome Sequence and Transcriptome Analyses of Chrysochromulina tobin: Metabolic Tools for Enhanced Algal Fitness in the Prominent Order Prymnesiales (Haptophyceae).</title>
        <authorList>
            <person name="Hovde B.T."/>
            <person name="Deodato C.R."/>
            <person name="Hunsperger H.M."/>
            <person name="Ryken S.A."/>
            <person name="Yost W."/>
            <person name="Jha R.K."/>
            <person name="Patterson J."/>
            <person name="Monnat R.J. Jr."/>
            <person name="Barlow S.B."/>
            <person name="Starkenburg S.R."/>
            <person name="Cattolico R.A."/>
        </authorList>
    </citation>
    <scope>NUCLEOTIDE SEQUENCE</scope>
    <source>
        <strain evidence="2">CCMP291</strain>
    </source>
</reference>
<dbReference type="AlphaFoldDB" id="A0A0M0K4Z0"/>
<name>A0A0M0K4Z0_9EUKA</name>
<keyword evidence="2" id="KW-1185">Reference proteome</keyword>
<accession>A0A0M0K4Z0</accession>
<dbReference type="OrthoDB" id="48306at2759"/>
<dbReference type="Proteomes" id="UP000037460">
    <property type="component" value="Unassembled WGS sequence"/>
</dbReference>
<evidence type="ECO:0000313" key="2">
    <source>
        <dbReference type="Proteomes" id="UP000037460"/>
    </source>
</evidence>
<dbReference type="PANTHER" id="PTHR21530">
    <property type="entry name" value="PHEROMONE SHUTDOWN PROTEIN"/>
    <property type="match status" value="1"/>
</dbReference>
<protein>
    <submittedName>
        <fullName evidence="1">Trab domain-containing</fullName>
    </submittedName>
</protein>
<organism evidence="1 2">
    <name type="scientific">Chrysochromulina tobinii</name>
    <dbReference type="NCBI Taxonomy" id="1460289"/>
    <lineage>
        <taxon>Eukaryota</taxon>
        <taxon>Haptista</taxon>
        <taxon>Haptophyta</taxon>
        <taxon>Prymnesiophyceae</taxon>
        <taxon>Prymnesiales</taxon>
        <taxon>Chrysochromulinaceae</taxon>
        <taxon>Chrysochromulina</taxon>
    </lineage>
</organism>
<dbReference type="PANTHER" id="PTHR21530:SF7">
    <property type="entry name" value="TRAB DOMAIN-CONTAINING PROTEIN"/>
    <property type="match status" value="1"/>
</dbReference>
<comment type="caution">
    <text evidence="1">The sequence shown here is derived from an EMBL/GenBank/DDBJ whole genome shotgun (WGS) entry which is preliminary data.</text>
</comment>
<dbReference type="EMBL" id="JWZX01001382">
    <property type="protein sequence ID" value="KOO33926.1"/>
    <property type="molecule type" value="Genomic_DNA"/>
</dbReference>
<evidence type="ECO:0000313" key="1">
    <source>
        <dbReference type="EMBL" id="KOO33926.1"/>
    </source>
</evidence>
<sequence length="255" mass="27387">MGEGDNVTVLHRPDGGTVYLLGTCHMASGSASAAADLVRRVKPSAVVVELCDGRRHMLNHSYGGATQLSEAGSSGVSLADVAGTLSDALKDWTSLISLQYDALGSLETAPVGGEFRAAVDEARTLNARVVLGDRSMELTQQRLRRLVPISEIVWALLFEDGTWAEAQAHRRYREAHELQATSDALARALALPSSDEREAKLRALGTTLAHQTERAVTAAVPGFADAVLYDLLRRFWCKELIGEAQVTAMSDTGWA</sequence>